<keyword evidence="3" id="KW-1185">Reference proteome</keyword>
<dbReference type="PANTHER" id="PTHR33525">
    <property type="match status" value="1"/>
</dbReference>
<accession>A0ABQ3B2A2</accession>
<dbReference type="PROSITE" id="PS51833">
    <property type="entry name" value="HDOD"/>
    <property type="match status" value="1"/>
</dbReference>
<dbReference type="Proteomes" id="UP000601597">
    <property type="component" value="Unassembled WGS sequence"/>
</dbReference>
<comment type="caution">
    <text evidence="2">The sequence shown here is derived from an EMBL/GenBank/DDBJ whole genome shotgun (WGS) entry which is preliminary data.</text>
</comment>
<proteinExistence type="predicted"/>
<dbReference type="SUPFAM" id="SSF141868">
    <property type="entry name" value="EAL domain-like"/>
    <property type="match status" value="1"/>
</dbReference>
<name>A0ABQ3B2A2_9GAMM</name>
<dbReference type="Pfam" id="PF08668">
    <property type="entry name" value="HDOD"/>
    <property type="match status" value="1"/>
</dbReference>
<evidence type="ECO:0000259" key="1">
    <source>
        <dbReference type="PROSITE" id="PS51833"/>
    </source>
</evidence>
<evidence type="ECO:0000313" key="3">
    <source>
        <dbReference type="Proteomes" id="UP000601597"/>
    </source>
</evidence>
<dbReference type="EMBL" id="BMXV01000004">
    <property type="protein sequence ID" value="GGY71834.1"/>
    <property type="molecule type" value="Genomic_DNA"/>
</dbReference>
<dbReference type="Gene3D" id="1.10.3210.10">
    <property type="entry name" value="Hypothetical protein af1432"/>
    <property type="match status" value="1"/>
</dbReference>
<sequence length="417" mass="47194">MFVRLRSQVEWNRQLMSSQALLAAQPIYDRDSQMQAVELLFRNDAGESALAVGEHRATSEVLFNFCAGIIDHAAHYNALAYINVSADLLLSGLVLPVDPDMVMIELVERIEPTPDLVAAVQHWYDQGFRFALDDFAFLPSWAPLLPMASVIKVDVTQFTAEQVAGHKQDLAYLDVLWLAERVEDQATRDRFMEMGFDLFQGYFMARPQLISGQKLSPSGLRLTQLLAVLYRPDPEISDLTAILSADPELSLNLIRIVNSPLYRGHGKISSIREVVIRLGITNLRHWATMLSSLQMVNTEKARVVLVRAHVCEALAERMKTSAPEPDKAFLTGLLSGTEVMLGVPVEEFTSRLELEHDVRKAVLHRKGSLGRLLKLAITMEHDVAMERDLQNWDPRLLKLYRQAANRVQRIIRQLDRF</sequence>
<dbReference type="PANTHER" id="PTHR33525:SF4">
    <property type="entry name" value="CYCLIC DI-GMP PHOSPHODIESTERASE CDGJ"/>
    <property type="match status" value="1"/>
</dbReference>
<dbReference type="InterPro" id="IPR014408">
    <property type="entry name" value="dGMP_Pdiesterase_EAL/HD-GYP"/>
</dbReference>
<organism evidence="2 3">
    <name type="scientific">Marinobacter zhanjiangensis</name>
    <dbReference type="NCBI Taxonomy" id="578215"/>
    <lineage>
        <taxon>Bacteria</taxon>
        <taxon>Pseudomonadati</taxon>
        <taxon>Pseudomonadota</taxon>
        <taxon>Gammaproteobacteria</taxon>
        <taxon>Pseudomonadales</taxon>
        <taxon>Marinobacteraceae</taxon>
        <taxon>Marinobacter</taxon>
    </lineage>
</organism>
<dbReference type="InterPro" id="IPR052340">
    <property type="entry name" value="RNase_Y/CdgJ"/>
</dbReference>
<gene>
    <name evidence="2" type="ORF">GCM10007071_18530</name>
</gene>
<dbReference type="PIRSF" id="PIRSF003180">
    <property type="entry name" value="DiGMPpdiest_YuxH"/>
    <property type="match status" value="1"/>
</dbReference>
<dbReference type="InterPro" id="IPR013976">
    <property type="entry name" value="HDOD"/>
</dbReference>
<dbReference type="SUPFAM" id="SSF109604">
    <property type="entry name" value="HD-domain/PDEase-like"/>
    <property type="match status" value="1"/>
</dbReference>
<dbReference type="Gene3D" id="3.20.20.450">
    <property type="entry name" value="EAL domain"/>
    <property type="match status" value="1"/>
</dbReference>
<protein>
    <recommendedName>
        <fullName evidence="1">HDOD domain-containing protein</fullName>
    </recommendedName>
</protein>
<dbReference type="InterPro" id="IPR035919">
    <property type="entry name" value="EAL_sf"/>
</dbReference>
<feature type="domain" description="HDOD" evidence="1">
    <location>
        <begin position="215"/>
        <end position="406"/>
    </location>
</feature>
<dbReference type="SMART" id="SM00052">
    <property type="entry name" value="EAL"/>
    <property type="match status" value="1"/>
</dbReference>
<reference evidence="3" key="1">
    <citation type="journal article" date="2019" name="Int. J. Syst. Evol. Microbiol.">
        <title>The Global Catalogue of Microorganisms (GCM) 10K type strain sequencing project: providing services to taxonomists for standard genome sequencing and annotation.</title>
        <authorList>
            <consortium name="The Broad Institute Genomics Platform"/>
            <consortium name="The Broad Institute Genome Sequencing Center for Infectious Disease"/>
            <person name="Wu L."/>
            <person name="Ma J."/>
        </authorList>
    </citation>
    <scope>NUCLEOTIDE SEQUENCE [LARGE SCALE GENOMIC DNA]</scope>
    <source>
        <strain evidence="3">KCTC 22280</strain>
    </source>
</reference>
<dbReference type="InterPro" id="IPR001633">
    <property type="entry name" value="EAL_dom"/>
</dbReference>
<evidence type="ECO:0000313" key="2">
    <source>
        <dbReference type="EMBL" id="GGY71834.1"/>
    </source>
</evidence>